<keyword evidence="1" id="KW-1133">Transmembrane helix</keyword>
<accession>A0A166UAL9</accession>
<evidence type="ECO:0000313" key="3">
    <source>
        <dbReference type="Proteomes" id="UP000076532"/>
    </source>
</evidence>
<protein>
    <submittedName>
        <fullName evidence="2">Uncharacterized protein</fullName>
    </submittedName>
</protein>
<proteinExistence type="predicted"/>
<organism evidence="2 3">
    <name type="scientific">Athelia psychrophila</name>
    <dbReference type="NCBI Taxonomy" id="1759441"/>
    <lineage>
        <taxon>Eukaryota</taxon>
        <taxon>Fungi</taxon>
        <taxon>Dikarya</taxon>
        <taxon>Basidiomycota</taxon>
        <taxon>Agaricomycotina</taxon>
        <taxon>Agaricomycetes</taxon>
        <taxon>Agaricomycetidae</taxon>
        <taxon>Atheliales</taxon>
        <taxon>Atheliaceae</taxon>
        <taxon>Athelia</taxon>
    </lineage>
</organism>
<feature type="transmembrane region" description="Helical" evidence="1">
    <location>
        <begin position="46"/>
        <end position="73"/>
    </location>
</feature>
<reference evidence="2 3" key="1">
    <citation type="journal article" date="2016" name="Mol. Biol. Evol.">
        <title>Comparative Genomics of Early-Diverging Mushroom-Forming Fungi Provides Insights into the Origins of Lignocellulose Decay Capabilities.</title>
        <authorList>
            <person name="Nagy L.G."/>
            <person name="Riley R."/>
            <person name="Tritt A."/>
            <person name="Adam C."/>
            <person name="Daum C."/>
            <person name="Floudas D."/>
            <person name="Sun H."/>
            <person name="Yadav J.S."/>
            <person name="Pangilinan J."/>
            <person name="Larsson K.H."/>
            <person name="Matsuura K."/>
            <person name="Barry K."/>
            <person name="Labutti K."/>
            <person name="Kuo R."/>
            <person name="Ohm R.A."/>
            <person name="Bhattacharya S.S."/>
            <person name="Shirouzu T."/>
            <person name="Yoshinaga Y."/>
            <person name="Martin F.M."/>
            <person name="Grigoriev I.V."/>
            <person name="Hibbett D.S."/>
        </authorList>
    </citation>
    <scope>NUCLEOTIDE SEQUENCE [LARGE SCALE GENOMIC DNA]</scope>
    <source>
        <strain evidence="2 3">CBS 109695</strain>
    </source>
</reference>
<dbReference type="AlphaFoldDB" id="A0A166UAL9"/>
<dbReference type="EMBL" id="KV417489">
    <property type="protein sequence ID" value="KZP31500.1"/>
    <property type="molecule type" value="Genomic_DNA"/>
</dbReference>
<dbReference type="Proteomes" id="UP000076532">
    <property type="component" value="Unassembled WGS sequence"/>
</dbReference>
<gene>
    <name evidence="2" type="ORF">FIBSPDRAFT_18059</name>
</gene>
<evidence type="ECO:0000313" key="2">
    <source>
        <dbReference type="EMBL" id="KZP31500.1"/>
    </source>
</evidence>
<keyword evidence="1" id="KW-0472">Membrane</keyword>
<keyword evidence="1" id="KW-0812">Transmembrane</keyword>
<sequence>MNQTMNSFGALRRAHLFNISLSTYPTVLICSFFLSRSLHRHPSRSFISLLLLSHVAPSAHLLLFCSFALSFAFDRRPLTWSASGHALCFTYSIPIQ</sequence>
<keyword evidence="3" id="KW-1185">Reference proteome</keyword>
<evidence type="ECO:0000256" key="1">
    <source>
        <dbReference type="SAM" id="Phobius"/>
    </source>
</evidence>
<name>A0A166UAL9_9AGAM</name>
<feature type="transmembrane region" description="Helical" evidence="1">
    <location>
        <begin position="15"/>
        <end position="34"/>
    </location>
</feature>